<evidence type="ECO:0000256" key="3">
    <source>
        <dbReference type="ARBA" id="ARBA00023082"/>
    </source>
</evidence>
<comment type="similarity">
    <text evidence="1">Belongs to the sigma-70 factor family. ECF subfamily.</text>
</comment>
<keyword evidence="3" id="KW-0731">Sigma factor</keyword>
<evidence type="ECO:0000259" key="5">
    <source>
        <dbReference type="Pfam" id="PF04542"/>
    </source>
</evidence>
<name>A0A2M6W0W9_9BACT</name>
<dbReference type="AlphaFoldDB" id="A0A2M6W0W9"/>
<dbReference type="EMBL" id="PFBZ01000136">
    <property type="protein sequence ID" value="PIT86452.1"/>
    <property type="molecule type" value="Genomic_DNA"/>
</dbReference>
<dbReference type="Proteomes" id="UP000229362">
    <property type="component" value="Unassembled WGS sequence"/>
</dbReference>
<dbReference type="InterPro" id="IPR039425">
    <property type="entry name" value="RNA_pol_sigma-70-like"/>
</dbReference>
<evidence type="ECO:0000256" key="4">
    <source>
        <dbReference type="ARBA" id="ARBA00023163"/>
    </source>
</evidence>
<dbReference type="PANTHER" id="PTHR43133">
    <property type="entry name" value="RNA POLYMERASE ECF-TYPE SIGMA FACTO"/>
    <property type="match status" value="1"/>
</dbReference>
<dbReference type="Pfam" id="PF08281">
    <property type="entry name" value="Sigma70_r4_2"/>
    <property type="match status" value="1"/>
</dbReference>
<dbReference type="GO" id="GO:0016987">
    <property type="term" value="F:sigma factor activity"/>
    <property type="evidence" value="ECO:0007669"/>
    <property type="project" value="UniProtKB-KW"/>
</dbReference>
<evidence type="ECO:0000313" key="8">
    <source>
        <dbReference type="Proteomes" id="UP000229362"/>
    </source>
</evidence>
<sequence>MDAEEKKEQFIAAYNEHQDSIFKFFYFRVYNREKALELTQDTYIKVWKYVIDGKEIIHMKAFVYKVAYHLVVDYSRKKKEQSLDALLDEGMQFADNKGLSYSDTIDWMASMQEVEKLDETYRDIIKMRYVDGLSPKEIGEIVGSSENAISVRLHRGLKKVQATIE</sequence>
<dbReference type="Gene3D" id="1.10.1740.10">
    <property type="match status" value="1"/>
</dbReference>
<keyword evidence="2" id="KW-0805">Transcription regulation</keyword>
<dbReference type="CDD" id="cd06171">
    <property type="entry name" value="Sigma70_r4"/>
    <property type="match status" value="1"/>
</dbReference>
<dbReference type="GO" id="GO:0003677">
    <property type="term" value="F:DNA binding"/>
    <property type="evidence" value="ECO:0007669"/>
    <property type="project" value="InterPro"/>
</dbReference>
<feature type="domain" description="RNA polymerase sigma-70 region 2" evidence="5">
    <location>
        <begin position="14"/>
        <end position="79"/>
    </location>
</feature>
<dbReference type="InterPro" id="IPR013325">
    <property type="entry name" value="RNA_pol_sigma_r2"/>
</dbReference>
<dbReference type="Gene3D" id="1.10.10.10">
    <property type="entry name" value="Winged helix-like DNA-binding domain superfamily/Winged helix DNA-binding domain"/>
    <property type="match status" value="1"/>
</dbReference>
<dbReference type="InterPro" id="IPR036388">
    <property type="entry name" value="WH-like_DNA-bd_sf"/>
</dbReference>
<dbReference type="PANTHER" id="PTHR43133:SF60">
    <property type="entry name" value="RNA POLYMERASE SIGMA FACTOR SIGV"/>
    <property type="match status" value="1"/>
</dbReference>
<organism evidence="7 8">
    <name type="scientific">Candidatus Magasanikbacteria bacterium CG10_big_fil_rev_8_21_14_0_10_43_6</name>
    <dbReference type="NCBI Taxonomy" id="1974650"/>
    <lineage>
        <taxon>Bacteria</taxon>
        <taxon>Candidatus Magasanikiibacteriota</taxon>
    </lineage>
</organism>
<feature type="domain" description="RNA polymerase sigma factor 70 region 4 type 2" evidence="6">
    <location>
        <begin position="113"/>
        <end position="159"/>
    </location>
</feature>
<dbReference type="InterPro" id="IPR013249">
    <property type="entry name" value="RNA_pol_sigma70_r4_t2"/>
</dbReference>
<dbReference type="SUPFAM" id="SSF88946">
    <property type="entry name" value="Sigma2 domain of RNA polymerase sigma factors"/>
    <property type="match status" value="1"/>
</dbReference>
<gene>
    <name evidence="7" type="ORF">COU33_03120</name>
</gene>
<evidence type="ECO:0000256" key="1">
    <source>
        <dbReference type="ARBA" id="ARBA00010641"/>
    </source>
</evidence>
<dbReference type="GO" id="GO:0006352">
    <property type="term" value="P:DNA-templated transcription initiation"/>
    <property type="evidence" value="ECO:0007669"/>
    <property type="project" value="InterPro"/>
</dbReference>
<evidence type="ECO:0008006" key="9">
    <source>
        <dbReference type="Google" id="ProtNLM"/>
    </source>
</evidence>
<dbReference type="NCBIfam" id="TIGR02937">
    <property type="entry name" value="sigma70-ECF"/>
    <property type="match status" value="1"/>
</dbReference>
<evidence type="ECO:0000259" key="6">
    <source>
        <dbReference type="Pfam" id="PF08281"/>
    </source>
</evidence>
<keyword evidence="4" id="KW-0804">Transcription</keyword>
<evidence type="ECO:0000256" key="2">
    <source>
        <dbReference type="ARBA" id="ARBA00023015"/>
    </source>
</evidence>
<comment type="caution">
    <text evidence="7">The sequence shown here is derived from an EMBL/GenBank/DDBJ whole genome shotgun (WGS) entry which is preliminary data.</text>
</comment>
<reference evidence="8" key="1">
    <citation type="submission" date="2017-09" db="EMBL/GenBank/DDBJ databases">
        <title>Depth-based differentiation of microbial function through sediment-hosted aquifers and enrichment of novel symbionts in the deep terrestrial subsurface.</title>
        <authorList>
            <person name="Probst A.J."/>
            <person name="Ladd B."/>
            <person name="Jarett J.K."/>
            <person name="Geller-Mcgrath D.E."/>
            <person name="Sieber C.M.K."/>
            <person name="Emerson J.B."/>
            <person name="Anantharaman K."/>
            <person name="Thomas B.C."/>
            <person name="Malmstrom R."/>
            <person name="Stieglmeier M."/>
            <person name="Klingl A."/>
            <person name="Woyke T."/>
            <person name="Ryan C.M."/>
            <person name="Banfield J.F."/>
        </authorList>
    </citation>
    <scope>NUCLEOTIDE SEQUENCE [LARGE SCALE GENOMIC DNA]</scope>
</reference>
<dbReference type="InterPro" id="IPR007627">
    <property type="entry name" value="RNA_pol_sigma70_r2"/>
</dbReference>
<proteinExistence type="inferred from homology"/>
<dbReference type="Pfam" id="PF04542">
    <property type="entry name" value="Sigma70_r2"/>
    <property type="match status" value="1"/>
</dbReference>
<dbReference type="InterPro" id="IPR014284">
    <property type="entry name" value="RNA_pol_sigma-70_dom"/>
</dbReference>
<evidence type="ECO:0000313" key="7">
    <source>
        <dbReference type="EMBL" id="PIT86452.1"/>
    </source>
</evidence>
<accession>A0A2M6W0W9</accession>
<dbReference type="SUPFAM" id="SSF88659">
    <property type="entry name" value="Sigma3 and sigma4 domains of RNA polymerase sigma factors"/>
    <property type="match status" value="1"/>
</dbReference>
<protein>
    <recommendedName>
        <fullName evidence="9">RNA polymerase sigma factor</fullName>
    </recommendedName>
</protein>
<dbReference type="InterPro" id="IPR013324">
    <property type="entry name" value="RNA_pol_sigma_r3/r4-like"/>
</dbReference>